<gene>
    <name evidence="1" type="ORF">U472_02230</name>
</gene>
<sequence length="175" mass="20732">METNKIKLNRDNSIELLTSILLEYPIINTVDINLEEKNLKISFLIEEEITYESWVNQKRKIEQNFRLFNKFKKKDNQDILLSKDDYNGLTRLNLIRDLEGCSKNELDFIISVLKRIFEDKLLKNQNFYYSNGSSAIDSLLEEVSKDNLLKDKGHEYLGFIEEDRVLVFNKNRNNS</sequence>
<organism evidence="1 2">
    <name type="scientific">Orenia metallireducens</name>
    <dbReference type="NCBI Taxonomy" id="1413210"/>
    <lineage>
        <taxon>Bacteria</taxon>
        <taxon>Bacillati</taxon>
        <taxon>Bacillota</taxon>
        <taxon>Clostridia</taxon>
        <taxon>Halanaerobiales</taxon>
        <taxon>Halobacteroidaceae</taxon>
        <taxon>Orenia</taxon>
    </lineage>
</organism>
<dbReference type="OrthoDB" id="2381281at2"/>
<evidence type="ECO:0000313" key="2">
    <source>
        <dbReference type="Proteomes" id="UP000093514"/>
    </source>
</evidence>
<reference evidence="2" key="1">
    <citation type="submission" date="2016-07" db="EMBL/GenBank/DDBJ databases">
        <authorList>
            <person name="Florea S."/>
            <person name="Webb J.S."/>
            <person name="Jaromczyk J."/>
            <person name="Schardl C.L."/>
        </authorList>
    </citation>
    <scope>NUCLEOTIDE SEQUENCE [LARGE SCALE GENOMIC DNA]</scope>
    <source>
        <strain evidence="2">Z6</strain>
    </source>
</reference>
<dbReference type="RefSeq" id="WP_068715087.1">
    <property type="nucleotide sequence ID" value="NZ_LWDV01000006.1"/>
</dbReference>
<evidence type="ECO:0000313" key="1">
    <source>
        <dbReference type="EMBL" id="OCL28039.1"/>
    </source>
</evidence>
<comment type="caution">
    <text evidence="1">The sequence shown here is derived from an EMBL/GenBank/DDBJ whole genome shotgun (WGS) entry which is preliminary data.</text>
</comment>
<name>A0A1C0ACD2_9FIRM</name>
<dbReference type="AlphaFoldDB" id="A0A1C0ACD2"/>
<proteinExistence type="predicted"/>
<dbReference type="EMBL" id="LWDV01000006">
    <property type="protein sequence ID" value="OCL28039.1"/>
    <property type="molecule type" value="Genomic_DNA"/>
</dbReference>
<keyword evidence="2" id="KW-1185">Reference proteome</keyword>
<accession>A0A1C0ACD2</accession>
<dbReference type="Proteomes" id="UP000093514">
    <property type="component" value="Unassembled WGS sequence"/>
</dbReference>
<reference evidence="1 2" key="2">
    <citation type="submission" date="2016-08" db="EMBL/GenBank/DDBJ databases">
        <title>Orenia metallireducens sp. nov. strain Z6, a Novel Metal-reducing Firmicute from the Deep Subsurface.</title>
        <authorList>
            <person name="Maxim B.I."/>
            <person name="Kenneth K."/>
            <person name="Flynn T.M."/>
            <person name="Oloughlin E.J."/>
            <person name="Locke R.A."/>
            <person name="Weber J.R."/>
            <person name="Egan S.M."/>
            <person name="Mackie R.I."/>
            <person name="Cann I.K."/>
        </authorList>
    </citation>
    <scope>NUCLEOTIDE SEQUENCE [LARGE SCALE GENOMIC DNA]</scope>
    <source>
        <strain evidence="1 2">Z6</strain>
    </source>
</reference>
<protein>
    <submittedName>
        <fullName evidence="1">Uncharacterized protein</fullName>
    </submittedName>
</protein>